<dbReference type="EMBL" id="VUJX02000008">
    <property type="protein sequence ID" value="KAL0933280.1"/>
    <property type="molecule type" value="Genomic_DNA"/>
</dbReference>
<proteinExistence type="predicted"/>
<organism evidence="1 2">
    <name type="scientific">Colletotrichum truncatum</name>
    <name type="common">Anthracnose fungus</name>
    <name type="synonym">Colletotrichum capsici</name>
    <dbReference type="NCBI Taxonomy" id="5467"/>
    <lineage>
        <taxon>Eukaryota</taxon>
        <taxon>Fungi</taxon>
        <taxon>Dikarya</taxon>
        <taxon>Ascomycota</taxon>
        <taxon>Pezizomycotina</taxon>
        <taxon>Sordariomycetes</taxon>
        <taxon>Hypocreomycetidae</taxon>
        <taxon>Glomerellales</taxon>
        <taxon>Glomerellaceae</taxon>
        <taxon>Colletotrichum</taxon>
        <taxon>Colletotrichum truncatum species complex</taxon>
    </lineage>
</organism>
<keyword evidence="2" id="KW-1185">Reference proteome</keyword>
<gene>
    <name evidence="1" type="ORF">CTRU02_212243</name>
</gene>
<accession>A0ACC3YN00</accession>
<evidence type="ECO:0000313" key="2">
    <source>
        <dbReference type="Proteomes" id="UP000805649"/>
    </source>
</evidence>
<dbReference type="Proteomes" id="UP000805649">
    <property type="component" value="Unassembled WGS sequence"/>
</dbReference>
<reference evidence="1 2" key="1">
    <citation type="journal article" date="2020" name="Phytopathology">
        <title>Genome Sequence Resources of Colletotrichum truncatum, C. plurivorum, C. musicola, and C. sojae: Four Species Pathogenic to Soybean (Glycine max).</title>
        <authorList>
            <person name="Rogerio F."/>
            <person name="Boufleur T.R."/>
            <person name="Ciampi-Guillardi M."/>
            <person name="Sukno S.A."/>
            <person name="Thon M.R."/>
            <person name="Massola Junior N.S."/>
            <person name="Baroncelli R."/>
        </authorList>
    </citation>
    <scope>NUCLEOTIDE SEQUENCE [LARGE SCALE GENOMIC DNA]</scope>
    <source>
        <strain evidence="1 2">CMES1059</strain>
    </source>
</reference>
<protein>
    <submittedName>
        <fullName evidence="1">Hsp70 family chaperone</fullName>
    </submittedName>
</protein>
<evidence type="ECO:0000313" key="1">
    <source>
        <dbReference type="EMBL" id="KAL0933280.1"/>
    </source>
</evidence>
<comment type="caution">
    <text evidence="1">The sequence shown here is derived from an EMBL/GenBank/DDBJ whole genome shotgun (WGS) entry which is preliminary data.</text>
</comment>
<name>A0ACC3YN00_COLTU</name>
<sequence length="613" mass="68496">MSQKPDVLVAVDFGTTFTGVAWMIPKKPIQVISDWPGSGDRGEKKVPTVLTYNADGSISKWGFMCDDEEERMPGKVRRELFKILIEKDVLEAWQQQGIPNAPRNIAEALKLVTDYLQEVYMHVKQSIETALGKRHTGGWKDMAVSFLFSVPTTWTRMETINFFKKTVRDAGFGTEGRRHSAEVDLTEAEGAAICALKMCPVDFTVGSLFLSVDAGGGTTDLATMQITSTDGVYPQMSQLSQVLGVGIGASLIDVAFINLVNQRLAACPDAHTELPNDFAKRIARSPYFKTMKHKFGEAVYMLPIFKLTLDGVSHDYNHAGLGIVDGKMHFPKHEIQGIFDVQIEGILRCINEQLDSLSGRQPQQKIKFMVLSGGLSASAYVRDRLQREFRNYSHQNANQVAVITCPEPQLVVCRGLLLDRQQKMETGSISVLASRVARASYGVIVKQAYSPQHHFNEDIKNDSFDPNKKWAMNQIQWLIRKGDSINPNESVVHSFAISLAQGDTQRSWDANIVISHNEPSFLPRSMKHAGAIKLCDVRSNLTGIQQQQLVMKHKRGTCFSKGHTYYILNFDVKVIIAPADIRFELWFGGQKFSGNHKPIAVTWDQEGVKSPMR</sequence>